<dbReference type="Proteomes" id="UP000671914">
    <property type="component" value="Chromosome"/>
</dbReference>
<dbReference type="KEGG" id="aarc:G127AT_05750"/>
<feature type="chain" id="PRO_5038404872" description="Peptidyl-prolyl cis-trans isomerase" evidence="7">
    <location>
        <begin position="28"/>
        <end position="320"/>
    </location>
</feature>
<reference evidence="9" key="1">
    <citation type="submission" date="2021-03" db="EMBL/GenBank/DDBJ databases">
        <title>Agromyces archimandritus sp. nov., isolated from the cockroach Archimandrita tessellata.</title>
        <authorList>
            <person name="Guzman J."/>
            <person name="Ortuzar M."/>
            <person name="Poehlein A."/>
            <person name="Daniel R."/>
            <person name="Trujillo M."/>
            <person name="Vilcinskas A."/>
        </authorList>
    </citation>
    <scope>NUCLEOTIDE SEQUENCE</scope>
    <source>
        <strain evidence="9">G127AT</strain>
    </source>
</reference>
<comment type="similarity">
    <text evidence="5">Belongs to the FKBP-type PPIase family.</text>
</comment>
<feature type="signal peptide" evidence="7">
    <location>
        <begin position="1"/>
        <end position="27"/>
    </location>
</feature>
<proteinExistence type="inferred from homology"/>
<dbReference type="InterPro" id="IPR001179">
    <property type="entry name" value="PPIase_FKBP_dom"/>
</dbReference>
<dbReference type="InterPro" id="IPR050689">
    <property type="entry name" value="FKBP-type_PPIase"/>
</dbReference>
<keyword evidence="2 4" id="KW-0697">Rotamase</keyword>
<dbReference type="PROSITE" id="PS51257">
    <property type="entry name" value="PROKAR_LIPOPROTEIN"/>
    <property type="match status" value="1"/>
</dbReference>
<evidence type="ECO:0000256" key="7">
    <source>
        <dbReference type="SAM" id="SignalP"/>
    </source>
</evidence>
<name>A0A975FP44_9MICO</name>
<dbReference type="RefSeq" id="WP_210900952.1">
    <property type="nucleotide sequence ID" value="NZ_CP071696.1"/>
</dbReference>
<dbReference type="EC" id="5.2.1.8" evidence="5"/>
<keyword evidence="7" id="KW-0732">Signal</keyword>
<dbReference type="SUPFAM" id="SSF54534">
    <property type="entry name" value="FKBP-like"/>
    <property type="match status" value="2"/>
</dbReference>
<evidence type="ECO:0000256" key="2">
    <source>
        <dbReference type="ARBA" id="ARBA00023110"/>
    </source>
</evidence>
<evidence type="ECO:0000256" key="4">
    <source>
        <dbReference type="PROSITE-ProRule" id="PRU00277"/>
    </source>
</evidence>
<accession>A0A975FP44</accession>
<evidence type="ECO:0000313" key="9">
    <source>
        <dbReference type="EMBL" id="QTX05709.1"/>
    </source>
</evidence>
<protein>
    <recommendedName>
        <fullName evidence="5">Peptidyl-prolyl cis-trans isomerase</fullName>
        <ecNumber evidence="5">5.2.1.8</ecNumber>
    </recommendedName>
</protein>
<dbReference type="InterPro" id="IPR046357">
    <property type="entry name" value="PPIase_dom_sf"/>
</dbReference>
<organism evidence="9 10">
    <name type="scientific">Agromyces archimandritae</name>
    <dbReference type="NCBI Taxonomy" id="2781962"/>
    <lineage>
        <taxon>Bacteria</taxon>
        <taxon>Bacillati</taxon>
        <taxon>Actinomycetota</taxon>
        <taxon>Actinomycetes</taxon>
        <taxon>Micrococcales</taxon>
        <taxon>Microbacteriaceae</taxon>
        <taxon>Agromyces</taxon>
    </lineage>
</organism>
<dbReference type="EMBL" id="CP071696">
    <property type="protein sequence ID" value="QTX05709.1"/>
    <property type="molecule type" value="Genomic_DNA"/>
</dbReference>
<dbReference type="GO" id="GO:0003755">
    <property type="term" value="F:peptidyl-prolyl cis-trans isomerase activity"/>
    <property type="evidence" value="ECO:0007669"/>
    <property type="project" value="UniProtKB-UniRule"/>
</dbReference>
<dbReference type="Gene3D" id="3.10.50.40">
    <property type="match status" value="2"/>
</dbReference>
<feature type="domain" description="PPIase FKBP-type" evidence="8">
    <location>
        <begin position="229"/>
        <end position="316"/>
    </location>
</feature>
<evidence type="ECO:0000256" key="1">
    <source>
        <dbReference type="ARBA" id="ARBA00000971"/>
    </source>
</evidence>
<dbReference type="Pfam" id="PF00254">
    <property type="entry name" value="FKBP_C"/>
    <property type="match status" value="1"/>
</dbReference>
<dbReference type="PROSITE" id="PS50059">
    <property type="entry name" value="FKBP_PPIASE"/>
    <property type="match status" value="2"/>
</dbReference>
<dbReference type="AlphaFoldDB" id="A0A975FP44"/>
<feature type="domain" description="PPIase FKBP-type" evidence="8">
    <location>
        <begin position="92"/>
        <end position="177"/>
    </location>
</feature>
<dbReference type="PANTHER" id="PTHR10516">
    <property type="entry name" value="PEPTIDYL-PROLYL CIS-TRANS ISOMERASE"/>
    <property type="match status" value="1"/>
</dbReference>
<gene>
    <name evidence="9" type="ORF">G127AT_05750</name>
</gene>
<keyword evidence="3 4" id="KW-0413">Isomerase</keyword>
<evidence type="ECO:0000256" key="5">
    <source>
        <dbReference type="RuleBase" id="RU003915"/>
    </source>
</evidence>
<evidence type="ECO:0000256" key="3">
    <source>
        <dbReference type="ARBA" id="ARBA00023235"/>
    </source>
</evidence>
<keyword evidence="10" id="KW-1185">Reference proteome</keyword>
<evidence type="ECO:0000259" key="8">
    <source>
        <dbReference type="PROSITE" id="PS50059"/>
    </source>
</evidence>
<evidence type="ECO:0000313" key="10">
    <source>
        <dbReference type="Proteomes" id="UP000671914"/>
    </source>
</evidence>
<dbReference type="PANTHER" id="PTHR10516:SF443">
    <property type="entry name" value="FK506-BINDING PROTEIN 59-RELATED"/>
    <property type="match status" value="1"/>
</dbReference>
<evidence type="ECO:0000256" key="6">
    <source>
        <dbReference type="SAM" id="MobiDB-lite"/>
    </source>
</evidence>
<dbReference type="GO" id="GO:0005737">
    <property type="term" value="C:cytoplasm"/>
    <property type="evidence" value="ECO:0007669"/>
    <property type="project" value="TreeGrafter"/>
</dbReference>
<feature type="region of interest" description="Disordered" evidence="6">
    <location>
        <begin position="26"/>
        <end position="47"/>
    </location>
</feature>
<comment type="catalytic activity">
    <reaction evidence="1 4 5">
        <text>[protein]-peptidylproline (omega=180) = [protein]-peptidylproline (omega=0)</text>
        <dbReference type="Rhea" id="RHEA:16237"/>
        <dbReference type="Rhea" id="RHEA-COMP:10747"/>
        <dbReference type="Rhea" id="RHEA-COMP:10748"/>
        <dbReference type="ChEBI" id="CHEBI:83833"/>
        <dbReference type="ChEBI" id="CHEBI:83834"/>
        <dbReference type="EC" id="5.2.1.8"/>
    </reaction>
</comment>
<sequence>MTRAFRRGAPLALAAATALLLAGCAGGGDPEPSETASAEACPTAKPGEASDAVKVSGEIGAEPKVEFTAPVTVEETQRTVVTEGDGDETVAGDQVSAQISLYNATSGEQVFTDRGTLTSGDSQLMPAFLSGIDCIAVGSRVVTVVPPAELYGETGNESLGFAGEDSAVIVTDIVEIVQPPKAKEWTENVPKVEKGDDGVPKVTIPKADPSPELELKVLKEGDGEAVEAGGQVTVDYQGTSWNTGEVFDQSFDKTEDPQPFSTNGLIPGFTAALVGQKVGTQLIVTIPPEYAYGEEGGEHELAGQTLVFYVEILDTAPAAG</sequence>